<sequence length="104" mass="12194">MESSGGLITFFKFTSTDPNYINYVLSKLHVIMAKYDQNVCSAVCYDDEQTTRTVGLFNDRVSMSQKHGFITHYSQDVYTYEAFIKAMRWMHKCEGEVYHAYFNQ</sequence>
<dbReference type="EMBL" id="KX859082">
    <property type="protein sequence ID" value="ARX71762.1"/>
    <property type="molecule type" value="Genomic_DNA"/>
</dbReference>
<gene>
    <name evidence="2" type="ORF">EREL_033</name>
</gene>
<dbReference type="EMBL" id="KX859079">
    <property type="protein sequence ID" value="ARX71372.1"/>
    <property type="molecule type" value="Genomic_DNA"/>
</dbReference>
<keyword evidence="6" id="KW-1185">Reference proteome</keyword>
<protein>
    <submittedName>
        <fullName evidence="1">Uncharacterized protein</fullName>
    </submittedName>
</protein>
<dbReference type="EMBL" id="KX859081">
    <property type="protein sequence ID" value="ARX71632.1"/>
    <property type="molecule type" value="Genomic_DNA"/>
</dbReference>
<name>A0A097DAM2_9BBAC</name>
<dbReference type="KEGG" id="vg:20712790"/>
<proteinExistence type="predicted"/>
<dbReference type="EMBL" id="KJ406702">
    <property type="protein sequence ID" value="AIS92033.1"/>
    <property type="molecule type" value="Genomic_DNA"/>
</dbReference>
<dbReference type="Proteomes" id="UP000201628">
    <property type="component" value="Segment"/>
</dbReference>
<reference evidence="2" key="3">
    <citation type="submission" date="2016-09" db="EMBL/GenBank/DDBJ databases">
        <title>Genome-wide Diversity of Wild Populations of Erinnyis ello granulovirus (ErelGV).</title>
        <authorList>
            <person name="Brito A.F."/>
            <person name="Melo F.L."/>
            <person name="Ardisson-Araujo D.M.P."/>
            <person name="Sihler W."/>
            <person name="Souza M.L."/>
            <person name="Ribeiro B.M."/>
        </authorList>
    </citation>
    <scope>NUCLEOTIDE SEQUENCE</scope>
    <source>
        <strain evidence="5">ErelGV-00</strain>
        <strain evidence="2">ErelGV-94</strain>
        <strain evidence="3">ErelGV-98</strain>
        <strain evidence="4">ErelGV-99</strain>
    </source>
</reference>
<dbReference type="EMBL" id="KX859080">
    <property type="protein sequence ID" value="ARX71502.1"/>
    <property type="molecule type" value="Genomic_DNA"/>
</dbReference>
<dbReference type="OrthoDB" id="28829at10239"/>
<evidence type="ECO:0000313" key="6">
    <source>
        <dbReference type="Proteomes" id="UP000201628"/>
    </source>
</evidence>
<evidence type="ECO:0000313" key="1">
    <source>
        <dbReference type="EMBL" id="AIS92033.1"/>
    </source>
</evidence>
<organism evidence="1 6">
    <name type="scientific">Erinnyis ello granulovirus</name>
    <dbReference type="NCBI Taxonomy" id="307444"/>
    <lineage>
        <taxon>Viruses</taxon>
        <taxon>Viruses incertae sedis</taxon>
        <taxon>Naldaviricetes</taxon>
        <taxon>Lefavirales</taxon>
        <taxon>Baculoviridae</taxon>
        <taxon>Betabaculovirus</taxon>
        <taxon>Betabaculovirus erellonis</taxon>
    </lineage>
</organism>
<reference evidence="1" key="2">
    <citation type="submission" date="2014-02" db="EMBL/GenBank/DDBJ databases">
        <authorList>
            <person name="Ardisson-Araujo D.M.P."/>
            <person name="Melo F.L."/>
            <person name="Andrade M.S."/>
            <person name="Sihler W."/>
            <person name="Bao S.N."/>
            <person name="Ribeiro B.M."/>
            <person name="Souza M.L."/>
        </authorList>
    </citation>
    <scope>NUCLEOTIDE SEQUENCE</scope>
    <source>
        <strain evidence="1">S86</strain>
    </source>
</reference>
<evidence type="ECO:0000313" key="2">
    <source>
        <dbReference type="EMBL" id="ARX71372.1"/>
    </source>
</evidence>
<reference evidence="1 6" key="1">
    <citation type="journal article" date="2014" name="BMC Genomics">
        <title>Genome sequence of Erinnyis ello granulovirus (ErelGV), a natural cassava hornworm pesticide and the first sequenced sphingid-infecting betabaculovirus.</title>
        <authorList>
            <person name="Ardisson-Araujo D.M."/>
            <person name="de Melo F.L."/>
            <person name="Andrade M.D."/>
            <person name="Sihler W."/>
            <person name="Bao S.N."/>
            <person name="Ribeiro B.M."/>
            <person name="de Souza M.L."/>
        </authorList>
    </citation>
    <scope>NUCLEOTIDE SEQUENCE [LARGE SCALE GENOMIC DNA]</scope>
    <source>
        <strain evidence="1">S86</strain>
    </source>
</reference>
<evidence type="ECO:0000313" key="3">
    <source>
        <dbReference type="EMBL" id="ARX71502.1"/>
    </source>
</evidence>
<evidence type="ECO:0000313" key="4">
    <source>
        <dbReference type="EMBL" id="ARX71632.1"/>
    </source>
</evidence>
<dbReference type="RefSeq" id="YP_009091872.1">
    <property type="nucleotide sequence ID" value="NC_025257.1"/>
</dbReference>
<accession>A0A097DAM2</accession>
<evidence type="ECO:0000313" key="5">
    <source>
        <dbReference type="EMBL" id="ARX71762.1"/>
    </source>
</evidence>